<dbReference type="Proteomes" id="UP001216674">
    <property type="component" value="Unassembled WGS sequence"/>
</dbReference>
<evidence type="ECO:0000256" key="1">
    <source>
        <dbReference type="SAM" id="Phobius"/>
    </source>
</evidence>
<gene>
    <name evidence="2" type="ORF">P3W85_43890</name>
</gene>
<comment type="caution">
    <text evidence="2">The sequence shown here is derived from an EMBL/GenBank/DDBJ whole genome shotgun (WGS) entry which is preliminary data.</text>
</comment>
<dbReference type="EMBL" id="JARJLM010000714">
    <property type="protein sequence ID" value="MDF3839832.1"/>
    <property type="molecule type" value="Genomic_DNA"/>
</dbReference>
<reference evidence="2 3" key="1">
    <citation type="submission" date="2023-03" db="EMBL/GenBank/DDBJ databases">
        <title>Draft assemblies of triclosan tolerant bacteria isolated from returned activated sludge.</title>
        <authorList>
            <person name="Van Hamelsveld S."/>
        </authorList>
    </citation>
    <scope>NUCLEOTIDE SEQUENCE [LARGE SCALE GENOMIC DNA]</scope>
    <source>
        <strain evidence="2 3">GW210010_S58</strain>
    </source>
</reference>
<name>A0ABT6B5P7_9BURK</name>
<keyword evidence="1" id="KW-1133">Transmembrane helix</keyword>
<protein>
    <recommendedName>
        <fullName evidence="4">DUF4231 domain-containing protein</fullName>
    </recommendedName>
</protein>
<evidence type="ECO:0008006" key="4">
    <source>
        <dbReference type="Google" id="ProtNLM"/>
    </source>
</evidence>
<organism evidence="2 3">
    <name type="scientific">Cupriavidus basilensis</name>
    <dbReference type="NCBI Taxonomy" id="68895"/>
    <lineage>
        <taxon>Bacteria</taxon>
        <taxon>Pseudomonadati</taxon>
        <taxon>Pseudomonadota</taxon>
        <taxon>Betaproteobacteria</taxon>
        <taxon>Burkholderiales</taxon>
        <taxon>Burkholderiaceae</taxon>
        <taxon>Cupriavidus</taxon>
    </lineage>
</organism>
<proteinExistence type="predicted"/>
<evidence type="ECO:0000313" key="3">
    <source>
        <dbReference type="Proteomes" id="UP001216674"/>
    </source>
</evidence>
<feature type="transmembrane region" description="Helical" evidence="1">
    <location>
        <begin position="34"/>
        <end position="54"/>
    </location>
</feature>
<accession>A0ABT6B5P7</accession>
<keyword evidence="1" id="KW-0812">Transmembrane</keyword>
<feature type="transmembrane region" description="Helical" evidence="1">
    <location>
        <begin position="60"/>
        <end position="78"/>
    </location>
</feature>
<evidence type="ECO:0000313" key="2">
    <source>
        <dbReference type="EMBL" id="MDF3839832.1"/>
    </source>
</evidence>
<keyword evidence="3" id="KW-1185">Reference proteome</keyword>
<dbReference type="RefSeq" id="WP_276269428.1">
    <property type="nucleotide sequence ID" value="NZ_JARJLM010000714.1"/>
</dbReference>
<keyword evidence="1" id="KW-0472">Membrane</keyword>
<sequence>MKVSTTNVLNILEQDEIATVQDLARTISNPRGFVLLRTAFALMAAVAVLCFAADSFHLDGFHSVGIGAAALAAVLFLAERRAFGNRDEFEVSAEQVTVLRAELRPEMFSKLEELAVRLTHDGPGDGVIRARTLWLFLSESVASDTLKRRNARGPAQESKAG</sequence>